<reference evidence="3 4" key="1">
    <citation type="submission" date="2020-10" db="EMBL/GenBank/DDBJ databases">
        <title>Connecting structure to function with the recovery of over 1000 high-quality activated sludge metagenome-assembled genomes encoding full-length rRNA genes using long-read sequencing.</title>
        <authorList>
            <person name="Singleton C.M."/>
            <person name="Petriglieri F."/>
            <person name="Kristensen J.M."/>
            <person name="Kirkegaard R.H."/>
            <person name="Michaelsen T.Y."/>
            <person name="Andersen M.H."/>
            <person name="Karst S.M."/>
            <person name="Dueholm M.S."/>
            <person name="Nielsen P.H."/>
            <person name="Albertsen M."/>
        </authorList>
    </citation>
    <scope>NUCLEOTIDE SEQUENCE [LARGE SCALE GENOMIC DNA]</scope>
    <source>
        <strain evidence="3">OdNE_18-Q3-R46-58_MAXAC.008</strain>
    </source>
</reference>
<evidence type="ECO:0000313" key="4">
    <source>
        <dbReference type="Proteomes" id="UP000709959"/>
    </source>
</evidence>
<organism evidence="3 4">
    <name type="scientific">Candidatus Geothrix odensensis</name>
    <dbReference type="NCBI Taxonomy" id="2954440"/>
    <lineage>
        <taxon>Bacteria</taxon>
        <taxon>Pseudomonadati</taxon>
        <taxon>Acidobacteriota</taxon>
        <taxon>Holophagae</taxon>
        <taxon>Holophagales</taxon>
        <taxon>Holophagaceae</taxon>
        <taxon>Geothrix</taxon>
    </lineage>
</organism>
<dbReference type="InterPro" id="IPR037138">
    <property type="entry name" value="His_deacetylse_dom_sf"/>
</dbReference>
<dbReference type="GO" id="GO:0004407">
    <property type="term" value="F:histone deacetylase activity"/>
    <property type="evidence" value="ECO:0007669"/>
    <property type="project" value="TreeGrafter"/>
</dbReference>
<proteinExistence type="inferred from homology"/>
<dbReference type="EMBL" id="JADKCH010000033">
    <property type="protein sequence ID" value="MBK8573891.1"/>
    <property type="molecule type" value="Genomic_DNA"/>
</dbReference>
<dbReference type="InterPro" id="IPR023696">
    <property type="entry name" value="Ureohydrolase_dom_sf"/>
</dbReference>
<sequence>MKLIYDARFQDSRYATDNAAMPGRMEAALSGLLPGPWDVVAPVPATVEQLLLAHDEGYVQGVTGDAPRFAMASLAAGGAILAGRLAHGGEPAFACVRPPGHHASRMGAWGHCTFSNLALALLVLRAEGRIQSAFILDIDAHTGDGTRDVLVHWPRAEVFNPFAATPAEYLELVAARLAGLAETDIIAVSAGFDAYRLDVGHKLDTPDFRRLGELAREAARRLCRGRRFAVLEGGYYLPDLGANVRAFCEGFAG</sequence>
<accession>A0A936K784</accession>
<dbReference type="GO" id="GO:0040029">
    <property type="term" value="P:epigenetic regulation of gene expression"/>
    <property type="evidence" value="ECO:0007669"/>
    <property type="project" value="TreeGrafter"/>
</dbReference>
<evidence type="ECO:0000259" key="2">
    <source>
        <dbReference type="Pfam" id="PF00850"/>
    </source>
</evidence>
<protein>
    <submittedName>
        <fullName evidence="3">Histone deacetylase family protein</fullName>
    </submittedName>
</protein>
<name>A0A936K784_9BACT</name>
<dbReference type="AlphaFoldDB" id="A0A936K784"/>
<dbReference type="InterPro" id="IPR023801">
    <property type="entry name" value="His_deacetylse_dom"/>
</dbReference>
<dbReference type="Pfam" id="PF00850">
    <property type="entry name" value="Hist_deacetyl"/>
    <property type="match status" value="2"/>
</dbReference>
<evidence type="ECO:0000313" key="3">
    <source>
        <dbReference type="EMBL" id="MBK8573891.1"/>
    </source>
</evidence>
<feature type="domain" description="Histone deacetylase" evidence="2">
    <location>
        <begin position="69"/>
        <end position="158"/>
    </location>
</feature>
<dbReference type="PRINTS" id="PR01270">
    <property type="entry name" value="HDASUPER"/>
</dbReference>
<comment type="similarity">
    <text evidence="1">Belongs to the histone deacetylase family.</text>
</comment>
<dbReference type="Proteomes" id="UP000709959">
    <property type="component" value="Unassembled WGS sequence"/>
</dbReference>
<dbReference type="Gene3D" id="3.40.800.20">
    <property type="entry name" value="Histone deacetylase domain"/>
    <property type="match status" value="2"/>
</dbReference>
<gene>
    <name evidence="3" type="ORF">IPN91_15015</name>
</gene>
<comment type="caution">
    <text evidence="3">The sequence shown here is derived from an EMBL/GenBank/DDBJ whole genome shotgun (WGS) entry which is preliminary data.</text>
</comment>
<dbReference type="InterPro" id="IPR000286">
    <property type="entry name" value="HDACs"/>
</dbReference>
<dbReference type="SUPFAM" id="SSF52768">
    <property type="entry name" value="Arginase/deacetylase"/>
    <property type="match status" value="1"/>
</dbReference>
<feature type="domain" description="Histone deacetylase" evidence="2">
    <location>
        <begin position="167"/>
        <end position="249"/>
    </location>
</feature>
<evidence type="ECO:0000256" key="1">
    <source>
        <dbReference type="ARBA" id="ARBA00005947"/>
    </source>
</evidence>
<dbReference type="PANTHER" id="PTHR10625">
    <property type="entry name" value="HISTONE DEACETYLASE HDAC1-RELATED"/>
    <property type="match status" value="1"/>
</dbReference>